<dbReference type="AlphaFoldDB" id="A0A2U3DR86"/>
<organism evidence="2 3">
    <name type="scientific">Purpureocillium lilacinum</name>
    <name type="common">Paecilomyces lilacinus</name>
    <dbReference type="NCBI Taxonomy" id="33203"/>
    <lineage>
        <taxon>Eukaryota</taxon>
        <taxon>Fungi</taxon>
        <taxon>Dikarya</taxon>
        <taxon>Ascomycota</taxon>
        <taxon>Pezizomycotina</taxon>
        <taxon>Sordariomycetes</taxon>
        <taxon>Hypocreomycetidae</taxon>
        <taxon>Hypocreales</taxon>
        <taxon>Ophiocordycipitaceae</taxon>
        <taxon>Purpureocillium</taxon>
    </lineage>
</organism>
<reference evidence="2 3" key="1">
    <citation type="journal article" date="2016" name="Front. Microbiol.">
        <title>Genome and transcriptome sequences reveal the specific parasitism of the nematophagous Purpureocillium lilacinum 36-1.</title>
        <authorList>
            <person name="Xie J."/>
            <person name="Li S."/>
            <person name="Mo C."/>
            <person name="Xiao X."/>
            <person name="Peng D."/>
            <person name="Wang G."/>
            <person name="Xiao Y."/>
        </authorList>
    </citation>
    <scope>NUCLEOTIDE SEQUENCE [LARGE SCALE GENOMIC DNA]</scope>
    <source>
        <strain evidence="2 3">36-1</strain>
    </source>
</reference>
<gene>
    <name evidence="2" type="ORF">PCL_08568</name>
</gene>
<dbReference type="Proteomes" id="UP000245956">
    <property type="component" value="Unassembled WGS sequence"/>
</dbReference>
<name>A0A2U3DR86_PURLI</name>
<protein>
    <submittedName>
        <fullName evidence="2">Uncharacterized protein</fullName>
    </submittedName>
</protein>
<feature type="compositionally biased region" description="Basic and acidic residues" evidence="1">
    <location>
        <begin position="1"/>
        <end position="33"/>
    </location>
</feature>
<proteinExistence type="predicted"/>
<feature type="region of interest" description="Disordered" evidence="1">
    <location>
        <begin position="1"/>
        <end position="41"/>
    </location>
</feature>
<dbReference type="EMBL" id="LCWV01000045">
    <property type="protein sequence ID" value="PWI64773.1"/>
    <property type="molecule type" value="Genomic_DNA"/>
</dbReference>
<evidence type="ECO:0000256" key="1">
    <source>
        <dbReference type="SAM" id="MobiDB-lite"/>
    </source>
</evidence>
<comment type="caution">
    <text evidence="2">The sequence shown here is derived from an EMBL/GenBank/DDBJ whole genome shotgun (WGS) entry which is preliminary data.</text>
</comment>
<evidence type="ECO:0000313" key="2">
    <source>
        <dbReference type="EMBL" id="PWI64773.1"/>
    </source>
</evidence>
<accession>A0A2U3DR86</accession>
<evidence type="ECO:0000313" key="3">
    <source>
        <dbReference type="Proteomes" id="UP000245956"/>
    </source>
</evidence>
<sequence length="273" mass="29982">MRRDARDGCSHHAHADGTLRVTEKQRKGKDNAARSRQVPKCQGFESRQLDVRFTAADTGWEAGRRSKQPDGALQSTKGWPAAGEIARNALAGPAFTTQPGLEIGPCSAWAANAWPQDTWASCMLPSTLACQVDGHIGVIDGPESCPFICIRATDALGDLGRSFSARTKRPAPVISMLCRVLAWTCQRATNRFLTSRRRPRARMAWVIGYSSCDIGLSKLHHARFVADAADATTHGDTNLKSRLNQHYDSMEQPVSSRRDWTSQPYCEAAMVKT</sequence>